<dbReference type="InterPro" id="IPR032795">
    <property type="entry name" value="DUF3741-assoc"/>
</dbReference>
<dbReference type="PANTHER" id="PTHR21726:SF29">
    <property type="entry name" value="EXPRESSED PROTEIN"/>
    <property type="match status" value="1"/>
</dbReference>
<feature type="compositionally biased region" description="Polar residues" evidence="1">
    <location>
        <begin position="416"/>
        <end position="440"/>
    </location>
</feature>
<dbReference type="Pfam" id="PF14309">
    <property type="entry name" value="DUF4378"/>
    <property type="match status" value="1"/>
</dbReference>
<dbReference type="InterPro" id="IPR025486">
    <property type="entry name" value="DUF4378"/>
</dbReference>
<dbReference type="EMBL" id="LFYR01001997">
    <property type="protein sequence ID" value="KMZ57933.1"/>
    <property type="molecule type" value="Genomic_DNA"/>
</dbReference>
<evidence type="ECO:0008006" key="6">
    <source>
        <dbReference type="Google" id="ProtNLM"/>
    </source>
</evidence>
<dbReference type="Proteomes" id="UP000036987">
    <property type="component" value="Unassembled WGS sequence"/>
</dbReference>
<feature type="region of interest" description="Disordered" evidence="1">
    <location>
        <begin position="243"/>
        <end position="277"/>
    </location>
</feature>
<sequence>MNTGAERVGGGAKNGGGFFHLFDWNKKKTRKKLFATISPEGSKQSRKTFDILPPSTHLRLIVDDGDDGGIISSVKASSDYSCASSVTDEDGNGNRGGPGVVARLMGLDSMPTTAALDPYTSPIFEPRNLRDRQFQQNPNPGHEMNNSHHNFIASRPVMNSKKKMSEMKIQRMPSSPIEKFHTEMLPPRSAKSLPIGHHKLMSPIRNPRFISSKDAADIMEAASKILEPGMIRNTNSNIRVPSLGPLRFRDSKESSSLASATASSQQRTSMILESSKRPVESSTMKYLRGKRSWDGLDCETSCSRVSSSPNMKETKPVTAKSKRKSVSLAIQAKVNVQKREGLSRVSNNRMQVTQEELEEFKSTQPFKNQRNIHTDRLHKKTSTSASSSSVHKQNSHSQRTLIGKEKSSAASSSVSTCQNRKAFSGETSSFSAAASGTKSVNKPHVNPKSVYRRKGLPRANLEKETASSTSRVSSNLNRKKRSIEVDYDSDRSGRSDNLLAGRYEKRIQHNVIVDEQFKQQGEENDTDKQKNGMDVVSFTFTSPIVKQLSVSQPYIKKWDEYYYPNNSNGKKSPSHGILSKGGGDALSILLEQKLRELTLGLGKDKNYTTVSISQELSCFSEISSGVTIDNESSTCESGLSSINGQLAMNSTSHKLQEFENQNFNPLSIFESQFSYESCISSESYSGSGGGLKSPSILSSTKTSLLEAELEVSDSASSSFREITPYQNRRSTPRISRKFHSKSYRWEVEYIKEILSVAELNLKNFATEYSNVTLTPLLFDQLETKTSQSIIINDSDEDGRRLNRKAMFDCVKECLDLESQCYFNTADYKMWKKGMMMFMGDFAEVLYKKVSGWSSMGDCMVDELVDKDMSSYFGRWVNFETDVFELGVEIEDAILSGLIDEVISEQFKI</sequence>
<evidence type="ECO:0000256" key="1">
    <source>
        <dbReference type="SAM" id="MobiDB-lite"/>
    </source>
</evidence>
<accession>A0A0K9NMU5</accession>
<feature type="compositionally biased region" description="Polar residues" evidence="1">
    <location>
        <begin position="300"/>
        <end position="311"/>
    </location>
</feature>
<protein>
    <recommendedName>
        <fullName evidence="6">DUF4378 domain-containing protein</fullName>
    </recommendedName>
</protein>
<evidence type="ECO:0000259" key="3">
    <source>
        <dbReference type="Pfam" id="PF14383"/>
    </source>
</evidence>
<feature type="compositionally biased region" description="Low complexity" evidence="1">
    <location>
        <begin position="382"/>
        <end position="398"/>
    </location>
</feature>
<evidence type="ECO:0000259" key="2">
    <source>
        <dbReference type="Pfam" id="PF14309"/>
    </source>
</evidence>
<organism evidence="4 5">
    <name type="scientific">Zostera marina</name>
    <name type="common">Eelgrass</name>
    <dbReference type="NCBI Taxonomy" id="29655"/>
    <lineage>
        <taxon>Eukaryota</taxon>
        <taxon>Viridiplantae</taxon>
        <taxon>Streptophyta</taxon>
        <taxon>Embryophyta</taxon>
        <taxon>Tracheophyta</taxon>
        <taxon>Spermatophyta</taxon>
        <taxon>Magnoliopsida</taxon>
        <taxon>Liliopsida</taxon>
        <taxon>Zosteraceae</taxon>
        <taxon>Zostera</taxon>
    </lineage>
</organism>
<proteinExistence type="predicted"/>
<dbReference type="STRING" id="29655.A0A0K9NMU5"/>
<evidence type="ECO:0000313" key="5">
    <source>
        <dbReference type="Proteomes" id="UP000036987"/>
    </source>
</evidence>
<dbReference type="OrthoDB" id="765769at2759"/>
<gene>
    <name evidence="4" type="ORF">ZOSMA_80G00250</name>
</gene>
<feature type="region of interest" description="Disordered" evidence="1">
    <location>
        <begin position="355"/>
        <end position="477"/>
    </location>
</feature>
<feature type="compositionally biased region" description="Polar residues" evidence="1">
    <location>
        <begin position="362"/>
        <end position="371"/>
    </location>
</feature>
<feature type="domain" description="DUF4378" evidence="2">
    <location>
        <begin position="746"/>
        <end position="900"/>
    </location>
</feature>
<dbReference type="PANTHER" id="PTHR21726">
    <property type="entry name" value="PHOSPHATIDYLINOSITOL N-ACETYLGLUCOSAMINYLTRANSFERASE SUBUNIT P DOWN SYNDROME CRITICAL REGION PROTEIN 5 -RELATED"/>
    <property type="match status" value="1"/>
</dbReference>
<name>A0A0K9NMU5_ZOSMR</name>
<reference evidence="5" key="1">
    <citation type="journal article" date="2016" name="Nature">
        <title>The genome of the seagrass Zostera marina reveals angiosperm adaptation to the sea.</title>
        <authorList>
            <person name="Olsen J.L."/>
            <person name="Rouze P."/>
            <person name="Verhelst B."/>
            <person name="Lin Y.-C."/>
            <person name="Bayer T."/>
            <person name="Collen J."/>
            <person name="Dattolo E."/>
            <person name="De Paoli E."/>
            <person name="Dittami S."/>
            <person name="Maumus F."/>
            <person name="Michel G."/>
            <person name="Kersting A."/>
            <person name="Lauritano C."/>
            <person name="Lohaus R."/>
            <person name="Toepel M."/>
            <person name="Tonon T."/>
            <person name="Vanneste K."/>
            <person name="Amirebrahimi M."/>
            <person name="Brakel J."/>
            <person name="Bostroem C."/>
            <person name="Chovatia M."/>
            <person name="Grimwood J."/>
            <person name="Jenkins J.W."/>
            <person name="Jueterbock A."/>
            <person name="Mraz A."/>
            <person name="Stam W.T."/>
            <person name="Tice H."/>
            <person name="Bornberg-Bauer E."/>
            <person name="Green P.J."/>
            <person name="Pearson G.A."/>
            <person name="Procaccini G."/>
            <person name="Duarte C.M."/>
            <person name="Schmutz J."/>
            <person name="Reusch T.B.H."/>
            <person name="Van de Peer Y."/>
        </authorList>
    </citation>
    <scope>NUCLEOTIDE SEQUENCE [LARGE SCALE GENOMIC DNA]</scope>
    <source>
        <strain evidence="5">cv. Finnish</strain>
    </source>
</reference>
<dbReference type="OMA" id="RRVDGYM"/>
<feature type="domain" description="DUF3741" evidence="3">
    <location>
        <begin position="84"/>
        <end position="113"/>
    </location>
</feature>
<keyword evidence="5" id="KW-1185">Reference proteome</keyword>
<dbReference type="AlphaFoldDB" id="A0A0K9NMU5"/>
<evidence type="ECO:0000313" key="4">
    <source>
        <dbReference type="EMBL" id="KMZ57933.1"/>
    </source>
</evidence>
<feature type="compositionally biased region" description="Polar residues" evidence="1">
    <location>
        <begin position="466"/>
        <end position="476"/>
    </location>
</feature>
<comment type="caution">
    <text evidence="4">The sequence shown here is derived from an EMBL/GenBank/DDBJ whole genome shotgun (WGS) entry which is preliminary data.</text>
</comment>
<feature type="compositionally biased region" description="Low complexity" evidence="1">
    <location>
        <begin position="254"/>
        <end position="269"/>
    </location>
</feature>
<feature type="region of interest" description="Disordered" evidence="1">
    <location>
        <begin position="298"/>
        <end position="322"/>
    </location>
</feature>
<dbReference type="Pfam" id="PF14383">
    <property type="entry name" value="VARLMGL"/>
    <property type="match status" value="1"/>
</dbReference>